<dbReference type="OrthoDB" id="9804774at2"/>
<feature type="domain" description="Ketoreductase" evidence="2">
    <location>
        <begin position="8"/>
        <end position="204"/>
    </location>
</feature>
<dbReference type="GO" id="GO:0016491">
    <property type="term" value="F:oxidoreductase activity"/>
    <property type="evidence" value="ECO:0007669"/>
    <property type="project" value="UniProtKB-KW"/>
</dbReference>
<evidence type="ECO:0000313" key="4">
    <source>
        <dbReference type="EMBL" id="SPC14089.1"/>
    </source>
</evidence>
<dbReference type="SMART" id="SM00822">
    <property type="entry name" value="PKS_KR"/>
    <property type="match status" value="1"/>
</dbReference>
<reference evidence="3 5" key="2">
    <citation type="submission" date="2021-02" db="EMBL/GenBank/DDBJ databases">
        <title>Complete Genome Sequence of Cupriavidus oxalaticus Strain Ox1, a Soil Oxalate-Degrading Species.</title>
        <authorList>
            <person name="Palmieri F."/>
            <person name="Udriet P."/>
            <person name="Deuasquier M."/>
            <person name="Beaudoing E."/>
            <person name="Johnson S.L."/>
            <person name="Davenport K.W."/>
            <person name="Chain P.S."/>
            <person name="Bindschedler S."/>
            <person name="Junier P."/>
        </authorList>
    </citation>
    <scope>NUCLEOTIDE SEQUENCE [LARGE SCALE GENOMIC DNA]</scope>
    <source>
        <strain evidence="3 5">Ox1</strain>
    </source>
</reference>
<proteinExistence type="inferred from homology"/>
<gene>
    <name evidence="4" type="ORF">CO2235_20079</name>
    <name evidence="3" type="ORF">JTE92_14000</name>
</gene>
<dbReference type="EMBL" id="CP069812">
    <property type="protein sequence ID" value="QRQ94610.1"/>
    <property type="molecule type" value="Genomic_DNA"/>
</dbReference>
<keyword evidence="4" id="KW-0560">Oxidoreductase</keyword>
<dbReference type="EC" id="1.1.1.-" evidence="4"/>
<dbReference type="Proteomes" id="UP000256862">
    <property type="component" value="Chromosome CO2235"/>
</dbReference>
<dbReference type="SUPFAM" id="SSF51735">
    <property type="entry name" value="NAD(P)-binding Rossmann-fold domains"/>
    <property type="match status" value="1"/>
</dbReference>
<dbReference type="PROSITE" id="PS00061">
    <property type="entry name" value="ADH_SHORT"/>
    <property type="match status" value="1"/>
</dbReference>
<dbReference type="PRINTS" id="PR00081">
    <property type="entry name" value="GDHRDH"/>
</dbReference>
<name>A0A375G8I0_9BURK</name>
<sequence>MQNSFKDKAIVVTGAGNGIGRAIAMLLGAQGARVVVNDLGSSGSGEGRDAGPAQQVVDQIRSAGGTAVANTDSVATAESAQAIIDTAIREFGRIDGVINNAGILRDRIFHKMSTAEWQAVLDVHLGGAYFVSRAAAPYFKEQQSGTFVHMTSSAGLVGNFGQANYAAAKLGIVALSKSIALDMARFNVRSNCIAPFAWSRLIGTLPSETEAEKKRLERMQAMKPEQVAPVAVFLSGAASADVNGQVLAVRGNELIVMSQPRPVASVHCAEGWTLETLAQHAVPAVRRAFTPLERSPEVFSWDPI</sequence>
<keyword evidence="5" id="KW-1185">Reference proteome</keyword>
<reference evidence="4" key="1">
    <citation type="submission" date="2018-01" db="EMBL/GenBank/DDBJ databases">
        <authorList>
            <person name="Clerissi C."/>
        </authorList>
    </citation>
    <scope>NUCLEOTIDE SEQUENCE</scope>
    <source>
        <strain evidence="4">Cupriavidus oxalaticus LMG 2235</strain>
    </source>
</reference>
<dbReference type="RefSeq" id="WP_063236698.1">
    <property type="nucleotide sequence ID" value="NZ_CP069810.1"/>
</dbReference>
<accession>A0A375G8I0</accession>
<dbReference type="InterPro" id="IPR051687">
    <property type="entry name" value="Peroxisomal_Beta-Oxidation"/>
</dbReference>
<dbReference type="InterPro" id="IPR036291">
    <property type="entry name" value="NAD(P)-bd_dom_sf"/>
</dbReference>
<dbReference type="PANTHER" id="PTHR45024">
    <property type="entry name" value="DEHYDROGENASES, SHORT CHAIN"/>
    <property type="match status" value="1"/>
</dbReference>
<organism evidence="4">
    <name type="scientific">Cupriavidus oxalaticus</name>
    <dbReference type="NCBI Taxonomy" id="96344"/>
    <lineage>
        <taxon>Bacteria</taxon>
        <taxon>Pseudomonadati</taxon>
        <taxon>Pseudomonadota</taxon>
        <taxon>Betaproteobacteria</taxon>
        <taxon>Burkholderiales</taxon>
        <taxon>Burkholderiaceae</taxon>
        <taxon>Cupriavidus</taxon>
    </lineage>
</organism>
<protein>
    <submittedName>
        <fullName evidence="4">Enzyme</fullName>
        <ecNumber evidence="4">1.1.1.-</ecNumber>
    </submittedName>
    <submittedName>
        <fullName evidence="3">SDR family NAD(P)-dependent oxidoreductase</fullName>
    </submittedName>
</protein>
<dbReference type="Pfam" id="PF00106">
    <property type="entry name" value="adh_short"/>
    <property type="match status" value="1"/>
</dbReference>
<dbReference type="InterPro" id="IPR020904">
    <property type="entry name" value="Sc_DH/Rdtase_CS"/>
</dbReference>
<dbReference type="GeneID" id="303490649"/>
<comment type="similarity">
    <text evidence="1">Belongs to the short-chain dehydrogenases/reductases (SDR) family.</text>
</comment>
<evidence type="ECO:0000313" key="3">
    <source>
        <dbReference type="EMBL" id="QRQ94610.1"/>
    </source>
</evidence>
<dbReference type="PRINTS" id="PR00080">
    <property type="entry name" value="SDRFAMILY"/>
</dbReference>
<dbReference type="AlphaFoldDB" id="A0A375G8I0"/>
<evidence type="ECO:0000259" key="2">
    <source>
        <dbReference type="SMART" id="SM00822"/>
    </source>
</evidence>
<dbReference type="EMBL" id="OGUS01000120">
    <property type="protein sequence ID" value="SPC14089.1"/>
    <property type="molecule type" value="Genomic_DNA"/>
</dbReference>
<dbReference type="Gene3D" id="3.40.50.720">
    <property type="entry name" value="NAD(P)-binding Rossmann-like Domain"/>
    <property type="match status" value="1"/>
</dbReference>
<evidence type="ECO:0000313" key="5">
    <source>
        <dbReference type="Proteomes" id="UP000623307"/>
    </source>
</evidence>
<dbReference type="Proteomes" id="UP000623307">
    <property type="component" value="Chromosome 2"/>
</dbReference>
<dbReference type="PANTHER" id="PTHR45024:SF3">
    <property type="entry name" value="BLL2957 PROTEIN"/>
    <property type="match status" value="1"/>
</dbReference>
<dbReference type="InterPro" id="IPR002347">
    <property type="entry name" value="SDR_fam"/>
</dbReference>
<evidence type="ECO:0000256" key="1">
    <source>
        <dbReference type="RuleBase" id="RU000363"/>
    </source>
</evidence>
<dbReference type="InterPro" id="IPR057326">
    <property type="entry name" value="KR_dom"/>
</dbReference>